<feature type="transmembrane region" description="Helical" evidence="4">
    <location>
        <begin position="124"/>
        <end position="144"/>
    </location>
</feature>
<feature type="transmembrane region" description="Helical" evidence="4">
    <location>
        <begin position="6"/>
        <end position="31"/>
    </location>
</feature>
<dbReference type="InterPro" id="IPR023753">
    <property type="entry name" value="FAD/NAD-binding_dom"/>
</dbReference>
<protein>
    <submittedName>
        <fullName evidence="6">Pyr_redox_2 domain-containing protein</fullName>
    </submittedName>
</protein>
<keyword evidence="3" id="KW-0560">Oxidoreductase</keyword>
<dbReference type="SUPFAM" id="SSF51905">
    <property type="entry name" value="FAD/NAD(P)-binding domain"/>
    <property type="match status" value="1"/>
</dbReference>
<keyword evidence="4" id="KW-1133">Transmembrane helix</keyword>
<dbReference type="InterPro" id="IPR036188">
    <property type="entry name" value="FAD/NAD-bd_sf"/>
</dbReference>
<dbReference type="PANTHER" id="PTHR43557">
    <property type="entry name" value="APOPTOSIS-INDUCING FACTOR 1"/>
    <property type="match status" value="1"/>
</dbReference>
<dbReference type="Pfam" id="PF07992">
    <property type="entry name" value="Pyr_redox_2"/>
    <property type="match status" value="1"/>
</dbReference>
<dbReference type="Proteomes" id="UP000005237">
    <property type="component" value="Unassembled WGS sequence"/>
</dbReference>
<evidence type="ECO:0000256" key="4">
    <source>
        <dbReference type="SAM" id="Phobius"/>
    </source>
</evidence>
<evidence type="ECO:0000256" key="1">
    <source>
        <dbReference type="ARBA" id="ARBA00022630"/>
    </source>
</evidence>
<evidence type="ECO:0000259" key="5">
    <source>
        <dbReference type="Pfam" id="PF07992"/>
    </source>
</evidence>
<dbReference type="InterPro" id="IPR019421">
    <property type="entry name" value="7TM_GPCR_serpentine_rcpt_Srd"/>
</dbReference>
<keyword evidence="1" id="KW-0285">Flavoprotein</keyword>
<organism evidence="6 7">
    <name type="scientific">Caenorhabditis japonica</name>
    <dbReference type="NCBI Taxonomy" id="281687"/>
    <lineage>
        <taxon>Eukaryota</taxon>
        <taxon>Metazoa</taxon>
        <taxon>Ecdysozoa</taxon>
        <taxon>Nematoda</taxon>
        <taxon>Chromadorea</taxon>
        <taxon>Rhabditida</taxon>
        <taxon>Rhabditina</taxon>
        <taxon>Rhabditomorpha</taxon>
        <taxon>Rhabditoidea</taxon>
        <taxon>Rhabditidae</taxon>
        <taxon>Peloderinae</taxon>
        <taxon>Caenorhabditis</taxon>
    </lineage>
</organism>
<feature type="transmembrane region" description="Helical" evidence="4">
    <location>
        <begin position="221"/>
        <end position="242"/>
    </location>
</feature>
<sequence>MEHHDFLSIYWPIFAILALFSQLLVVYTILRHSPQNLQTLKRVLLKTCFFQTIAVIDSFLLQMRQVSHVTPMELWCYGPVRYLEAYIGYCLFHLLQTSALMSITSIFLTLYLKYEAANYLNPSKIRIVIVTVLMFLPAMLSIVFESLLVKNQALPLESREMFRKLNRDVSEHSVIGFMKYTSIPSKGNLYVISLTIISIPIIGLVLRSFQGLTVQVMMPTICYFPSFVCFMFVMITRSAVLASELAYSIRRNYENVKIHQVFEEKHVAQEILPALLAKKSTEAIEKSGVQVKAEKQVKGVRKCCKNVVLQLSDGIELISDLIVVATGEEPNSETIETD</sequence>
<dbReference type="PANTHER" id="PTHR43557:SF4">
    <property type="entry name" value="APOPTOSIS-INDUCING FACTOR 1, MITOCHONDRIAL"/>
    <property type="match status" value="1"/>
</dbReference>
<evidence type="ECO:0000256" key="2">
    <source>
        <dbReference type="ARBA" id="ARBA00022827"/>
    </source>
</evidence>
<reference evidence="7" key="1">
    <citation type="submission" date="2010-08" db="EMBL/GenBank/DDBJ databases">
        <authorList>
            <consortium name="Caenorhabditis japonica Sequencing Consortium"/>
            <person name="Wilson R.K."/>
        </authorList>
    </citation>
    <scope>NUCLEOTIDE SEQUENCE [LARGE SCALE GENOMIC DNA]</scope>
    <source>
        <strain evidence="7">DF5081</strain>
    </source>
</reference>
<dbReference type="GO" id="GO:0016174">
    <property type="term" value="F:NAD(P)H oxidase H2O2-forming activity"/>
    <property type="evidence" value="ECO:0007669"/>
    <property type="project" value="TreeGrafter"/>
</dbReference>
<feature type="domain" description="FAD/NAD(P)-binding" evidence="5">
    <location>
        <begin position="241"/>
        <end position="336"/>
    </location>
</feature>
<proteinExistence type="predicted"/>
<feature type="transmembrane region" description="Helical" evidence="4">
    <location>
        <begin position="189"/>
        <end position="209"/>
    </location>
</feature>
<keyword evidence="7" id="KW-1185">Reference proteome</keyword>
<keyword evidence="2" id="KW-0274">FAD</keyword>
<dbReference type="GO" id="GO:0006915">
    <property type="term" value="P:apoptotic process"/>
    <property type="evidence" value="ECO:0007669"/>
    <property type="project" value="TreeGrafter"/>
</dbReference>
<dbReference type="EnsemblMetazoa" id="CJA11068a.1">
    <property type="protein sequence ID" value="CJA11068a.1"/>
    <property type="gene ID" value="WBGene00130272"/>
</dbReference>
<dbReference type="Pfam" id="PF10317">
    <property type="entry name" value="7TM_GPCR_Srd"/>
    <property type="match status" value="1"/>
</dbReference>
<evidence type="ECO:0000313" key="6">
    <source>
        <dbReference type="EnsemblMetazoa" id="CJA11068a.1"/>
    </source>
</evidence>
<dbReference type="InterPro" id="IPR050446">
    <property type="entry name" value="FAD-oxidoreductase/Apoptosis"/>
</dbReference>
<feature type="transmembrane region" description="Helical" evidence="4">
    <location>
        <begin position="86"/>
        <end position="112"/>
    </location>
</feature>
<keyword evidence="4" id="KW-0472">Membrane</keyword>
<dbReference type="Gene3D" id="3.50.50.60">
    <property type="entry name" value="FAD/NAD(P)-binding domain"/>
    <property type="match status" value="1"/>
</dbReference>
<name>A0A8R1HX25_CAEJA</name>
<evidence type="ECO:0000256" key="3">
    <source>
        <dbReference type="ARBA" id="ARBA00023002"/>
    </source>
</evidence>
<dbReference type="GO" id="GO:0033108">
    <property type="term" value="P:mitochondrial respiratory chain complex assembly"/>
    <property type="evidence" value="ECO:0007669"/>
    <property type="project" value="TreeGrafter"/>
</dbReference>
<dbReference type="GO" id="GO:0005739">
    <property type="term" value="C:mitochondrion"/>
    <property type="evidence" value="ECO:0007669"/>
    <property type="project" value="TreeGrafter"/>
</dbReference>
<dbReference type="GO" id="GO:0071949">
    <property type="term" value="F:FAD binding"/>
    <property type="evidence" value="ECO:0007669"/>
    <property type="project" value="TreeGrafter"/>
</dbReference>
<accession>A0A8R1HX25</accession>
<reference evidence="6" key="2">
    <citation type="submission" date="2022-06" db="UniProtKB">
        <authorList>
            <consortium name="EnsemblMetazoa"/>
        </authorList>
    </citation>
    <scope>IDENTIFICATION</scope>
    <source>
        <strain evidence="6">DF5081</strain>
    </source>
</reference>
<evidence type="ECO:0000313" key="7">
    <source>
        <dbReference type="Proteomes" id="UP000005237"/>
    </source>
</evidence>
<keyword evidence="4" id="KW-0812">Transmembrane</keyword>
<dbReference type="AlphaFoldDB" id="A0A8R1HX25"/>